<dbReference type="Proteomes" id="UP000215335">
    <property type="component" value="Unassembled WGS sequence"/>
</dbReference>
<keyword evidence="3" id="KW-1185">Reference proteome</keyword>
<feature type="chain" id="PRO_5012195524" evidence="1">
    <location>
        <begin position="19"/>
        <end position="72"/>
    </location>
</feature>
<evidence type="ECO:0000313" key="2">
    <source>
        <dbReference type="EMBL" id="OXU29359.1"/>
    </source>
</evidence>
<dbReference type="EMBL" id="NNAY01000302">
    <property type="protein sequence ID" value="OXU29359.1"/>
    <property type="molecule type" value="Genomic_DNA"/>
</dbReference>
<name>A0A232FFZ9_9HYME</name>
<proteinExistence type="predicted"/>
<comment type="caution">
    <text evidence="2">The sequence shown here is derived from an EMBL/GenBank/DDBJ whole genome shotgun (WGS) entry which is preliminary data.</text>
</comment>
<reference evidence="2 3" key="1">
    <citation type="journal article" date="2017" name="Curr. Biol.">
        <title>The Evolution of Venom by Co-option of Single-Copy Genes.</title>
        <authorList>
            <person name="Martinson E.O."/>
            <person name="Mrinalini"/>
            <person name="Kelkar Y.D."/>
            <person name="Chang C.H."/>
            <person name="Werren J.H."/>
        </authorList>
    </citation>
    <scope>NUCLEOTIDE SEQUENCE [LARGE SCALE GENOMIC DNA]</scope>
    <source>
        <strain evidence="2 3">Alberta</strain>
        <tissue evidence="2">Whole body</tissue>
    </source>
</reference>
<organism evidence="2 3">
    <name type="scientific">Trichomalopsis sarcophagae</name>
    <dbReference type="NCBI Taxonomy" id="543379"/>
    <lineage>
        <taxon>Eukaryota</taxon>
        <taxon>Metazoa</taxon>
        <taxon>Ecdysozoa</taxon>
        <taxon>Arthropoda</taxon>
        <taxon>Hexapoda</taxon>
        <taxon>Insecta</taxon>
        <taxon>Pterygota</taxon>
        <taxon>Neoptera</taxon>
        <taxon>Endopterygota</taxon>
        <taxon>Hymenoptera</taxon>
        <taxon>Apocrita</taxon>
        <taxon>Proctotrupomorpha</taxon>
        <taxon>Chalcidoidea</taxon>
        <taxon>Pteromalidae</taxon>
        <taxon>Pteromalinae</taxon>
        <taxon>Trichomalopsis</taxon>
    </lineage>
</organism>
<keyword evidence="1" id="KW-0732">Signal</keyword>
<gene>
    <name evidence="2" type="ORF">TSAR_004691</name>
</gene>
<protein>
    <submittedName>
        <fullName evidence="2">Uncharacterized protein</fullName>
    </submittedName>
</protein>
<evidence type="ECO:0000256" key="1">
    <source>
        <dbReference type="SAM" id="SignalP"/>
    </source>
</evidence>
<sequence length="72" mass="8683">MNMLKILFLLLRITIINTNLLLYNKIHIRSIPRLKIMTTYILKEVPYPDDECRKTAQQDIEQHPQYEHIGYL</sequence>
<feature type="signal peptide" evidence="1">
    <location>
        <begin position="1"/>
        <end position="18"/>
    </location>
</feature>
<accession>A0A232FFZ9</accession>
<evidence type="ECO:0000313" key="3">
    <source>
        <dbReference type="Proteomes" id="UP000215335"/>
    </source>
</evidence>
<dbReference type="AlphaFoldDB" id="A0A232FFZ9"/>